<feature type="transmembrane region" description="Helical" evidence="9">
    <location>
        <begin position="202"/>
        <end position="219"/>
    </location>
</feature>
<dbReference type="InParanoid" id="A7S551"/>
<dbReference type="PROSITE" id="PS00237">
    <property type="entry name" value="G_PROTEIN_RECEP_F1_1"/>
    <property type="match status" value="1"/>
</dbReference>
<evidence type="ECO:0000313" key="11">
    <source>
        <dbReference type="EMBL" id="EDO41142.1"/>
    </source>
</evidence>
<dbReference type="CDD" id="cd00637">
    <property type="entry name" value="7tm_classA_rhodopsin-like"/>
    <property type="match status" value="1"/>
</dbReference>
<dbReference type="eggNOG" id="KOG4219">
    <property type="taxonomic scope" value="Eukaryota"/>
</dbReference>
<gene>
    <name evidence="11" type="ORF">NEMVEDRAFT_v1g206957</name>
</gene>
<proteinExistence type="inferred from homology"/>
<evidence type="ECO:0000256" key="3">
    <source>
        <dbReference type="ARBA" id="ARBA00022989"/>
    </source>
</evidence>
<dbReference type="AlphaFoldDB" id="A7S551"/>
<feature type="domain" description="G-protein coupled receptors family 1 profile" evidence="10">
    <location>
        <begin position="45"/>
        <end position="308"/>
    </location>
</feature>
<accession>A7S551</accession>
<name>A7S551_NEMVE</name>
<evidence type="ECO:0000256" key="8">
    <source>
        <dbReference type="RuleBase" id="RU000688"/>
    </source>
</evidence>
<keyword evidence="7 8" id="KW-0807">Transducer</keyword>
<dbReference type="Pfam" id="PF00001">
    <property type="entry name" value="7tm_1"/>
    <property type="match status" value="1"/>
</dbReference>
<keyword evidence="5 9" id="KW-0472">Membrane</keyword>
<dbReference type="PANTHER" id="PTHR24243:SF208">
    <property type="entry name" value="PYROKININ-1 RECEPTOR"/>
    <property type="match status" value="1"/>
</dbReference>
<dbReference type="PROSITE" id="PS50262">
    <property type="entry name" value="G_PROTEIN_RECEP_F1_2"/>
    <property type="match status" value="1"/>
</dbReference>
<keyword evidence="4 8" id="KW-0297">G-protein coupled receptor</keyword>
<feature type="transmembrane region" description="Helical" evidence="9">
    <location>
        <begin position="32"/>
        <end position="57"/>
    </location>
</feature>
<evidence type="ECO:0000256" key="7">
    <source>
        <dbReference type="ARBA" id="ARBA00023224"/>
    </source>
</evidence>
<sequence>METTNTTSLNESTVLRSSSSMSAVSVGSAAQVAAYVVVFAVSVTGNALVIAIIARNYHGIRRVVMNVSILHMAISDLIATTIGITAMVARIVLNNRWLIVGTPGLIICKMHAFLIEVSLAVTALNIYMIAFERFLAVFYPTNKNLLSLRRARIVSILLWVLSTALYSPKLYVTTVLHYHGNAYCLAPRAALSAIDPWKHIEGAFFILIFVITLVLYLAIMTRIKLRKVPGQAVSEAGQRVRNRTNKRVLHQGLAVITVHYLCWLPFLSTYLTCLFSDRRLSVCKHSFYTGFMIFFLGYCNGALNPLLYTAFNEKFRKGFKSILRRSVNSGMNPSSSQPDNSLTNSEIGGIPRMNRQMYRIVEGTPKRTRQHLGNVSDVIGKSPICTRRRSLSNGELKEIKSTNKIVFIVAGSCFALLNMGLLGKAACKNGKRRVDEDIKPKPEKLQVQMEIEKKELNLADFTSRSLFHRGLWTLQRDL</sequence>
<keyword evidence="2 8" id="KW-0812">Transmembrane</keyword>
<evidence type="ECO:0000256" key="4">
    <source>
        <dbReference type="ARBA" id="ARBA00023040"/>
    </source>
</evidence>
<keyword evidence="12" id="KW-1185">Reference proteome</keyword>
<dbReference type="EMBL" id="DS469581">
    <property type="protein sequence ID" value="EDO41142.1"/>
    <property type="molecule type" value="Genomic_DNA"/>
</dbReference>
<organism evidence="11 12">
    <name type="scientific">Nematostella vectensis</name>
    <name type="common">Starlet sea anemone</name>
    <dbReference type="NCBI Taxonomy" id="45351"/>
    <lineage>
        <taxon>Eukaryota</taxon>
        <taxon>Metazoa</taxon>
        <taxon>Cnidaria</taxon>
        <taxon>Anthozoa</taxon>
        <taxon>Hexacorallia</taxon>
        <taxon>Actiniaria</taxon>
        <taxon>Edwardsiidae</taxon>
        <taxon>Nematostella</taxon>
    </lineage>
</organism>
<comment type="similarity">
    <text evidence="8">Belongs to the G-protein coupled receptor 1 family.</text>
</comment>
<dbReference type="PANTHER" id="PTHR24243">
    <property type="entry name" value="G-PROTEIN COUPLED RECEPTOR"/>
    <property type="match status" value="1"/>
</dbReference>
<comment type="subcellular location">
    <subcellularLocation>
        <location evidence="1">Membrane</location>
        <topology evidence="1">Multi-pass membrane protein</topology>
    </subcellularLocation>
</comment>
<dbReference type="PRINTS" id="PR00237">
    <property type="entry name" value="GPCRRHODOPSN"/>
</dbReference>
<dbReference type="STRING" id="45351.A7S551"/>
<dbReference type="Proteomes" id="UP000001593">
    <property type="component" value="Unassembled WGS sequence"/>
</dbReference>
<evidence type="ECO:0000256" key="6">
    <source>
        <dbReference type="ARBA" id="ARBA00023170"/>
    </source>
</evidence>
<feature type="transmembrane region" description="Helical" evidence="9">
    <location>
        <begin position="69"/>
        <end position="93"/>
    </location>
</feature>
<dbReference type="SUPFAM" id="SSF81321">
    <property type="entry name" value="Family A G protein-coupled receptor-like"/>
    <property type="match status" value="1"/>
</dbReference>
<dbReference type="HOGENOM" id="CLU_571486_0_0_1"/>
<feature type="transmembrane region" description="Helical" evidence="9">
    <location>
        <begin position="287"/>
        <end position="311"/>
    </location>
</feature>
<feature type="transmembrane region" description="Helical" evidence="9">
    <location>
        <begin position="113"/>
        <end position="139"/>
    </location>
</feature>
<evidence type="ECO:0000256" key="2">
    <source>
        <dbReference type="ARBA" id="ARBA00022692"/>
    </source>
</evidence>
<reference evidence="11 12" key="1">
    <citation type="journal article" date="2007" name="Science">
        <title>Sea anemone genome reveals ancestral eumetazoan gene repertoire and genomic organization.</title>
        <authorList>
            <person name="Putnam N.H."/>
            <person name="Srivastava M."/>
            <person name="Hellsten U."/>
            <person name="Dirks B."/>
            <person name="Chapman J."/>
            <person name="Salamov A."/>
            <person name="Terry A."/>
            <person name="Shapiro H."/>
            <person name="Lindquist E."/>
            <person name="Kapitonov V.V."/>
            <person name="Jurka J."/>
            <person name="Genikhovich G."/>
            <person name="Grigoriev I.V."/>
            <person name="Lucas S.M."/>
            <person name="Steele R.E."/>
            <person name="Finnerty J.R."/>
            <person name="Technau U."/>
            <person name="Martindale M.Q."/>
            <person name="Rokhsar D.S."/>
        </authorList>
    </citation>
    <scope>NUCLEOTIDE SEQUENCE [LARGE SCALE GENOMIC DNA]</scope>
    <source>
        <strain evidence="12">CH2 X CH6</strain>
    </source>
</reference>
<evidence type="ECO:0000259" key="10">
    <source>
        <dbReference type="PROSITE" id="PS50262"/>
    </source>
</evidence>
<evidence type="ECO:0000256" key="5">
    <source>
        <dbReference type="ARBA" id="ARBA00023136"/>
    </source>
</evidence>
<dbReference type="Gene3D" id="1.20.1070.10">
    <property type="entry name" value="Rhodopsin 7-helix transmembrane proteins"/>
    <property type="match status" value="1"/>
</dbReference>
<feature type="transmembrane region" description="Helical" evidence="9">
    <location>
        <begin position="248"/>
        <end position="267"/>
    </location>
</feature>
<keyword evidence="3 9" id="KW-1133">Transmembrane helix</keyword>
<feature type="transmembrane region" description="Helical" evidence="9">
    <location>
        <begin position="151"/>
        <end position="168"/>
    </location>
</feature>
<dbReference type="GO" id="GO:0016020">
    <property type="term" value="C:membrane"/>
    <property type="evidence" value="ECO:0007669"/>
    <property type="project" value="UniProtKB-SubCell"/>
</dbReference>
<evidence type="ECO:0000256" key="9">
    <source>
        <dbReference type="SAM" id="Phobius"/>
    </source>
</evidence>
<dbReference type="OMA" id="MSATICH"/>
<dbReference type="GO" id="GO:0004930">
    <property type="term" value="F:G protein-coupled receptor activity"/>
    <property type="evidence" value="ECO:0007669"/>
    <property type="project" value="UniProtKB-KW"/>
</dbReference>
<dbReference type="InterPro" id="IPR017452">
    <property type="entry name" value="GPCR_Rhodpsn_7TM"/>
</dbReference>
<evidence type="ECO:0000313" key="12">
    <source>
        <dbReference type="Proteomes" id="UP000001593"/>
    </source>
</evidence>
<feature type="transmembrane region" description="Helical" evidence="9">
    <location>
        <begin position="405"/>
        <end position="423"/>
    </location>
</feature>
<keyword evidence="6 8" id="KW-0675">Receptor</keyword>
<dbReference type="PhylomeDB" id="A7S551"/>
<protein>
    <recommendedName>
        <fullName evidence="10">G-protein coupled receptors family 1 profile domain-containing protein</fullName>
    </recommendedName>
</protein>
<dbReference type="InterPro" id="IPR000276">
    <property type="entry name" value="GPCR_Rhodpsn"/>
</dbReference>
<evidence type="ECO:0000256" key="1">
    <source>
        <dbReference type="ARBA" id="ARBA00004141"/>
    </source>
</evidence>